<keyword evidence="1" id="KW-0472">Membrane</keyword>
<keyword evidence="1" id="KW-0812">Transmembrane</keyword>
<dbReference type="EMBL" id="KB096324">
    <property type="protein sequence ID" value="ESO06269.1"/>
    <property type="molecule type" value="Genomic_DNA"/>
</dbReference>
<proteinExistence type="predicted"/>
<dbReference type="AlphaFoldDB" id="T1EQ85"/>
<dbReference type="HOGENOM" id="CLU_1637248_0_0_1"/>
<reference evidence="2 4" key="2">
    <citation type="journal article" date="2013" name="Nature">
        <title>Insights into bilaterian evolution from three spiralian genomes.</title>
        <authorList>
            <person name="Simakov O."/>
            <person name="Marletaz F."/>
            <person name="Cho S.J."/>
            <person name="Edsinger-Gonzales E."/>
            <person name="Havlak P."/>
            <person name="Hellsten U."/>
            <person name="Kuo D.H."/>
            <person name="Larsson T."/>
            <person name="Lv J."/>
            <person name="Arendt D."/>
            <person name="Savage R."/>
            <person name="Osoegawa K."/>
            <person name="de Jong P."/>
            <person name="Grimwood J."/>
            <person name="Chapman J.A."/>
            <person name="Shapiro H."/>
            <person name="Aerts A."/>
            <person name="Otillar R.P."/>
            <person name="Terry A.Y."/>
            <person name="Boore J.L."/>
            <person name="Grigoriev I.V."/>
            <person name="Lindberg D.R."/>
            <person name="Seaver E.C."/>
            <person name="Weisblat D.A."/>
            <person name="Putnam N.H."/>
            <person name="Rokhsar D.S."/>
        </authorList>
    </citation>
    <scope>NUCLEOTIDE SEQUENCE</scope>
</reference>
<organism evidence="3 4">
    <name type="scientific">Helobdella robusta</name>
    <name type="common">Californian leech</name>
    <dbReference type="NCBI Taxonomy" id="6412"/>
    <lineage>
        <taxon>Eukaryota</taxon>
        <taxon>Metazoa</taxon>
        <taxon>Spiralia</taxon>
        <taxon>Lophotrochozoa</taxon>
        <taxon>Annelida</taxon>
        <taxon>Clitellata</taxon>
        <taxon>Hirudinea</taxon>
        <taxon>Rhynchobdellida</taxon>
        <taxon>Glossiphoniidae</taxon>
        <taxon>Helobdella</taxon>
    </lineage>
</organism>
<evidence type="ECO:0000313" key="3">
    <source>
        <dbReference type="EnsemblMetazoa" id="HelroP160429"/>
    </source>
</evidence>
<dbReference type="RefSeq" id="XP_009015637.1">
    <property type="nucleotide sequence ID" value="XM_009017389.1"/>
</dbReference>
<reference evidence="3" key="3">
    <citation type="submission" date="2015-06" db="UniProtKB">
        <authorList>
            <consortium name="EnsemblMetazoa"/>
        </authorList>
    </citation>
    <scope>IDENTIFICATION</scope>
</reference>
<evidence type="ECO:0000256" key="1">
    <source>
        <dbReference type="SAM" id="Phobius"/>
    </source>
</evidence>
<sequence>MTNFIIQLRKNVREIALSSFVMALFYLTFQKWYDFTLLFPFSKFQLHVQPLSSVHSSSLDRTDAIHFGDDPHSSDIFFELDVQEKYLLRNIVTAGASKHGGFNSSNLPASNKKLVEEYANTKNKYIGYRVTSLSVPCLMSSANNAWHLIFGLRNSYYKSFFI</sequence>
<name>T1EQ85_HELRO</name>
<protein>
    <submittedName>
        <fullName evidence="2 3">Uncharacterized protein</fullName>
    </submittedName>
</protein>
<keyword evidence="4" id="KW-1185">Reference proteome</keyword>
<dbReference type="EnsemblMetazoa" id="HelroT160429">
    <property type="protein sequence ID" value="HelroP160429"/>
    <property type="gene ID" value="HelroG160429"/>
</dbReference>
<dbReference type="EMBL" id="AMQM01000596">
    <property type="status" value="NOT_ANNOTATED_CDS"/>
    <property type="molecule type" value="Genomic_DNA"/>
</dbReference>
<accession>T1EQ85</accession>
<feature type="transmembrane region" description="Helical" evidence="1">
    <location>
        <begin position="12"/>
        <end position="29"/>
    </location>
</feature>
<dbReference type="CTD" id="20198735"/>
<reference evidence="4" key="1">
    <citation type="submission" date="2012-12" db="EMBL/GenBank/DDBJ databases">
        <authorList>
            <person name="Hellsten U."/>
            <person name="Grimwood J."/>
            <person name="Chapman J.A."/>
            <person name="Shapiro H."/>
            <person name="Aerts A."/>
            <person name="Otillar R.P."/>
            <person name="Terry A.Y."/>
            <person name="Boore J.L."/>
            <person name="Simakov O."/>
            <person name="Marletaz F."/>
            <person name="Cho S.-J."/>
            <person name="Edsinger-Gonzales E."/>
            <person name="Havlak P."/>
            <person name="Kuo D.-H."/>
            <person name="Larsson T."/>
            <person name="Lv J."/>
            <person name="Arendt D."/>
            <person name="Savage R."/>
            <person name="Osoegawa K."/>
            <person name="de Jong P."/>
            <person name="Lindberg D.R."/>
            <person name="Seaver E.C."/>
            <person name="Weisblat D.A."/>
            <person name="Putnam N.H."/>
            <person name="Grigoriev I.V."/>
            <person name="Rokhsar D.S."/>
        </authorList>
    </citation>
    <scope>NUCLEOTIDE SEQUENCE</scope>
</reference>
<dbReference type="InParanoid" id="T1EQ85"/>
<keyword evidence="1" id="KW-1133">Transmembrane helix</keyword>
<gene>
    <name evidence="3" type="primary">20198735</name>
    <name evidence="2" type="ORF">HELRODRAFT_160429</name>
</gene>
<evidence type="ECO:0000313" key="2">
    <source>
        <dbReference type="EMBL" id="ESO06269.1"/>
    </source>
</evidence>
<dbReference type="GeneID" id="20198735"/>
<evidence type="ECO:0000313" key="4">
    <source>
        <dbReference type="Proteomes" id="UP000015101"/>
    </source>
</evidence>
<dbReference type="KEGG" id="hro:HELRODRAFT_160429"/>
<dbReference type="Proteomes" id="UP000015101">
    <property type="component" value="Unassembled WGS sequence"/>
</dbReference>